<dbReference type="PANTHER" id="PTHR11122">
    <property type="entry name" value="APOSPORY-ASSOCIATED PROTEIN C-RELATED"/>
    <property type="match status" value="1"/>
</dbReference>
<comment type="function">
    <text evidence="5">Catalyzes the interconversion between the alpha and beta anomers from at least three hexose 6-phosphate sugars (Glc6P, Gal6P, and Man6P).</text>
</comment>
<dbReference type="InterPro" id="IPR014718">
    <property type="entry name" value="GH-type_carb-bd"/>
</dbReference>
<dbReference type="EMBL" id="JABXXO010000001">
    <property type="protein sequence ID" value="KAF7784325.1"/>
    <property type="molecule type" value="Genomic_DNA"/>
</dbReference>
<comment type="catalytic activity">
    <reaction evidence="1">
        <text>alpha-D-glucose 6-phosphate = beta-D-glucose 6-phosphate</text>
        <dbReference type="Rhea" id="RHEA:16249"/>
        <dbReference type="ChEBI" id="CHEBI:58225"/>
        <dbReference type="ChEBI" id="CHEBI:58247"/>
        <dbReference type="EC" id="5.1.3.15"/>
    </reaction>
</comment>
<dbReference type="EC" id="5.1.3.15" evidence="3 5"/>
<gene>
    <name evidence="8" type="ORF">Agabi119p4_490</name>
</gene>
<evidence type="ECO:0000313" key="8">
    <source>
        <dbReference type="EMBL" id="KAF7784325.1"/>
    </source>
</evidence>
<dbReference type="GO" id="GO:0005975">
    <property type="term" value="P:carbohydrate metabolic process"/>
    <property type="evidence" value="ECO:0007669"/>
    <property type="project" value="InterPro"/>
</dbReference>
<feature type="active site" evidence="6">
    <location>
        <position position="261"/>
    </location>
</feature>
<dbReference type="InterPro" id="IPR011013">
    <property type="entry name" value="Gal_mutarotase_sf_dom"/>
</dbReference>
<evidence type="ECO:0000256" key="1">
    <source>
        <dbReference type="ARBA" id="ARBA00001096"/>
    </source>
</evidence>
<dbReference type="Pfam" id="PF01263">
    <property type="entry name" value="Aldose_epim"/>
    <property type="match status" value="1"/>
</dbReference>
<evidence type="ECO:0000256" key="3">
    <source>
        <dbReference type="ARBA" id="ARBA00012083"/>
    </source>
</evidence>
<evidence type="ECO:0000256" key="7">
    <source>
        <dbReference type="PIRSR" id="PIRSR016020-2"/>
    </source>
</evidence>
<feature type="binding site" evidence="7">
    <location>
        <position position="78"/>
    </location>
    <ligand>
        <name>substrate</name>
    </ligand>
</feature>
<organism evidence="8 9">
    <name type="scientific">Agaricus bisporus var. burnettii</name>
    <dbReference type="NCBI Taxonomy" id="192524"/>
    <lineage>
        <taxon>Eukaryota</taxon>
        <taxon>Fungi</taxon>
        <taxon>Dikarya</taxon>
        <taxon>Basidiomycota</taxon>
        <taxon>Agaricomycotina</taxon>
        <taxon>Agaricomycetes</taxon>
        <taxon>Agaricomycetidae</taxon>
        <taxon>Agaricales</taxon>
        <taxon>Agaricineae</taxon>
        <taxon>Agaricaceae</taxon>
        <taxon>Agaricus</taxon>
    </lineage>
</organism>
<dbReference type="SUPFAM" id="SSF74650">
    <property type="entry name" value="Galactose mutarotase-like"/>
    <property type="match status" value="1"/>
</dbReference>
<comment type="similarity">
    <text evidence="2 5">Belongs to the glucose-6-phosphate 1-epimerase family.</text>
</comment>
<dbReference type="InterPro" id="IPR025532">
    <property type="entry name" value="G6P_1-epimerase"/>
</dbReference>
<keyword evidence="4 5" id="KW-0413">Isomerase</keyword>
<evidence type="ECO:0000256" key="6">
    <source>
        <dbReference type="PIRSR" id="PIRSR016020-1"/>
    </source>
</evidence>
<accession>A0A8H7FAY7</accession>
<dbReference type="AlphaFoldDB" id="A0A8H7FAY7"/>
<name>A0A8H7FAY7_AGABI</name>
<reference evidence="8 9" key="1">
    <citation type="journal article" name="Sci. Rep.">
        <title>Telomere-to-telomere assembled and centromere annotated genomes of the two main subspecies of the button mushroom Agaricus bisporus reveal especially polymorphic chromosome ends.</title>
        <authorList>
            <person name="Sonnenberg A.S.M."/>
            <person name="Sedaghat-Telgerd N."/>
            <person name="Lavrijssen B."/>
            <person name="Ohm R.A."/>
            <person name="Hendrickx P.M."/>
            <person name="Scholtmeijer K."/>
            <person name="Baars J.J.P."/>
            <person name="van Peer A."/>
        </authorList>
    </citation>
    <scope>NUCLEOTIDE SEQUENCE [LARGE SCALE GENOMIC DNA]</scope>
    <source>
        <strain evidence="8 9">H119_p4</strain>
    </source>
</reference>
<comment type="caution">
    <text evidence="8">The sequence shown here is derived from an EMBL/GenBank/DDBJ whole genome shotgun (WGS) entry which is preliminary data.</text>
</comment>
<feature type="binding site" evidence="7">
    <location>
        <position position="55"/>
    </location>
    <ligand>
        <name>substrate</name>
    </ligand>
</feature>
<feature type="binding site" evidence="7">
    <location>
        <position position="83"/>
    </location>
    <ligand>
        <name>substrate</name>
    </ligand>
</feature>
<feature type="active site" evidence="6">
    <location>
        <position position="156"/>
    </location>
</feature>
<dbReference type="GO" id="GO:0047938">
    <property type="term" value="F:glucose-6-phosphate 1-epimerase activity"/>
    <property type="evidence" value="ECO:0007669"/>
    <property type="project" value="UniProtKB-UniRule"/>
</dbReference>
<protein>
    <recommendedName>
        <fullName evidence="3 5">Glucose-6-phosphate 1-epimerase</fullName>
        <ecNumber evidence="3 5">5.1.3.15</ecNumber>
    </recommendedName>
</protein>
<evidence type="ECO:0000256" key="2">
    <source>
        <dbReference type="ARBA" id="ARBA00005866"/>
    </source>
</evidence>
<dbReference type="PANTHER" id="PTHR11122:SF13">
    <property type="entry name" value="GLUCOSE-6-PHOSPHATE 1-EPIMERASE"/>
    <property type="match status" value="1"/>
</dbReference>
<dbReference type="GO" id="GO:0005737">
    <property type="term" value="C:cytoplasm"/>
    <property type="evidence" value="ECO:0007669"/>
    <property type="project" value="TreeGrafter"/>
</dbReference>
<evidence type="ECO:0000256" key="5">
    <source>
        <dbReference type="PIRNR" id="PIRNR016020"/>
    </source>
</evidence>
<dbReference type="Gene3D" id="2.70.98.10">
    <property type="match status" value="1"/>
</dbReference>
<dbReference type="InterPro" id="IPR008183">
    <property type="entry name" value="Aldose_1/G6P_1-epimerase"/>
</dbReference>
<dbReference type="Proteomes" id="UP000629468">
    <property type="component" value="Unassembled WGS sequence"/>
</dbReference>
<dbReference type="CDD" id="cd09020">
    <property type="entry name" value="D-hex-6-P-epi_like"/>
    <property type="match status" value="1"/>
</dbReference>
<dbReference type="PIRSF" id="PIRSF016020">
    <property type="entry name" value="PHexose_mutarotase"/>
    <property type="match status" value="1"/>
</dbReference>
<dbReference type="GO" id="GO:0030246">
    <property type="term" value="F:carbohydrate binding"/>
    <property type="evidence" value="ECO:0007669"/>
    <property type="project" value="UniProtKB-UniRule"/>
</dbReference>
<proteinExistence type="inferred from homology"/>
<evidence type="ECO:0000313" key="9">
    <source>
        <dbReference type="Proteomes" id="UP000629468"/>
    </source>
</evidence>
<sequence>MPVDRLQDKVVLRHPKGATVEVLYYGATVTSWKVQGVERLFVSANASLDGSKPVRGGIPVVFPCFGAPTHRDHMKLPQHGFARSEEWSFESIVLDNDVGVSVRLTLSPTARIASKFERNFKLAYVVTLAEHQLSTDLHVYNPSESSHDLEFQALFHNYIRAPASSVRIKPLQNLGYYDKTQQTDEGKALRRIESRAEVDVNIFTDSVYENSPGDYQVSWSGGEIDIRTKSLDNVVVWNPQEGGKKIADMEENGWERFVCVEPGYVRGFVKVSPGEKWIGQQTLTIKT</sequence>
<evidence type="ECO:0000256" key="4">
    <source>
        <dbReference type="ARBA" id="ARBA00023235"/>
    </source>
</evidence>